<dbReference type="Gene3D" id="3.40.50.300">
    <property type="entry name" value="P-loop containing nucleotide triphosphate hydrolases"/>
    <property type="match status" value="1"/>
</dbReference>
<dbReference type="CDD" id="cd00267">
    <property type="entry name" value="ABC_ATPase"/>
    <property type="match status" value="1"/>
</dbReference>
<dbReference type="InterPro" id="IPR051396">
    <property type="entry name" value="Bact_Antivir_Def_Nuclease"/>
</dbReference>
<proteinExistence type="predicted"/>
<dbReference type="EMBL" id="JAUQOO010000004">
    <property type="protein sequence ID" value="MDO7926721.1"/>
    <property type="molecule type" value="Genomic_DNA"/>
</dbReference>
<feature type="domain" description="AAA+ ATPase" evidence="1">
    <location>
        <begin position="22"/>
        <end position="401"/>
    </location>
</feature>
<comment type="caution">
    <text evidence="2">The sequence shown here is derived from an EMBL/GenBank/DDBJ whole genome shotgun (WGS) entry which is preliminary data.</text>
</comment>
<dbReference type="InterPro" id="IPR041685">
    <property type="entry name" value="AAA_GajA/Old/RecF-like"/>
</dbReference>
<dbReference type="InterPro" id="IPR027417">
    <property type="entry name" value="P-loop_NTPase"/>
</dbReference>
<evidence type="ECO:0000259" key="1">
    <source>
        <dbReference type="SMART" id="SM00382"/>
    </source>
</evidence>
<name>A0ABT9CRG9_9PSED</name>
<dbReference type="PANTHER" id="PTHR43581">
    <property type="entry name" value="ATP/GTP PHOSPHATASE"/>
    <property type="match status" value="1"/>
</dbReference>
<dbReference type="Proteomes" id="UP001223016">
    <property type="component" value="Unassembled WGS sequence"/>
</dbReference>
<evidence type="ECO:0000313" key="2">
    <source>
        <dbReference type="EMBL" id="MDO7926721.1"/>
    </source>
</evidence>
<dbReference type="SMART" id="SM00382">
    <property type="entry name" value="AAA"/>
    <property type="match status" value="1"/>
</dbReference>
<dbReference type="PANTHER" id="PTHR43581:SF2">
    <property type="entry name" value="EXCINUCLEASE ATPASE SUBUNIT"/>
    <property type="match status" value="1"/>
</dbReference>
<dbReference type="RefSeq" id="WP_304574502.1">
    <property type="nucleotide sequence ID" value="NZ_JAUQOO010000004.1"/>
</dbReference>
<keyword evidence="3" id="KW-1185">Reference proteome</keyword>
<dbReference type="Pfam" id="PF13175">
    <property type="entry name" value="AAA_15"/>
    <property type="match status" value="1"/>
</dbReference>
<protein>
    <submittedName>
        <fullName evidence="2">AAA family ATPase</fullName>
    </submittedName>
</protein>
<gene>
    <name evidence="2" type="ORF">Q6A51_08015</name>
</gene>
<evidence type="ECO:0000313" key="3">
    <source>
        <dbReference type="Proteomes" id="UP001223016"/>
    </source>
</evidence>
<dbReference type="SUPFAM" id="SSF52540">
    <property type="entry name" value="P-loop containing nucleoside triphosphate hydrolases"/>
    <property type="match status" value="1"/>
</dbReference>
<dbReference type="InterPro" id="IPR003593">
    <property type="entry name" value="AAA+_ATPase"/>
</dbReference>
<sequence>MTHSLKFTSIHKSIIGLEDIDLPSFVVLTGVNGSGKTHLLTAIKGGQVSSSIVTNHETDVRLFDSTSIIPTDTGMYDPLHDQSRRSQWFNSVTHHRDQHFPSLQIFATNLGIPAHMCTTPQKIASLSGADLASVFEDEIKTKEIIERLQAQIKILGTNIANTSFNSIGDDFWRKNAPRVAQTHPELFVLSSRTEFFRNSNFLWGDIDPFQQAFGQVFVTYRALIHENDRLEKYPPPEALHTRPLSDEEFIKEYGSPPWDFVNQILEESNLNFRVDSPPLHDIGTYEPKLRKITSDVEMRFQDLSSGEKVLMSFALCLYNSREIRQTKSFPRLLLLDEVDAPLHPSMAASLLSTIQNVLVKDKNVSVIMTTHSPSTVALAPENAIYAMDPSGPRLVKTSKGEALSLLTTGVPTLSISFSGRRQIFVESRTDASIYDSLYQKYKPKLKSERSLAFVEVGKKNDAGLEQSGGCEQVTRLVTTLSDNGNQSVLGLIDWDGKQIPSPRVHVLSPGIRDGIESLLFDPAIMVALVARENVRHAYEIGVLYQNESYVSLSDWNSERWQLAVNKLQEITHPVEFKANGNRTIIEYLSGHRLEILTAYLRMDDHALEELLKTKFSFLKARSRRTGELMRHVIDTVLVDFEQLIPFDLLSTFQKLLAVELE</sequence>
<accession>A0ABT9CRG9</accession>
<reference evidence="2 3" key="1">
    <citation type="submission" date="2023-07" db="EMBL/GenBank/DDBJ databases">
        <title>Identification of four novel Pseudomonas species associated with bacterial leaf spot of cucurbits.</title>
        <authorList>
            <person name="Fullem K.R."/>
        </authorList>
    </citation>
    <scope>NUCLEOTIDE SEQUENCE [LARGE SCALE GENOMIC DNA]</scope>
    <source>
        <strain evidence="2 3">KFB 138</strain>
    </source>
</reference>
<organism evidence="2 3">
    <name type="scientific">Pseudomonas serbiensis</name>
    <dbReference type="NCBI Taxonomy" id="3064350"/>
    <lineage>
        <taxon>Bacteria</taxon>
        <taxon>Pseudomonadati</taxon>
        <taxon>Pseudomonadota</taxon>
        <taxon>Gammaproteobacteria</taxon>
        <taxon>Pseudomonadales</taxon>
        <taxon>Pseudomonadaceae</taxon>
        <taxon>Pseudomonas</taxon>
    </lineage>
</organism>